<keyword evidence="5" id="KW-0611">Plant defense</keyword>
<dbReference type="GO" id="GO:0043531">
    <property type="term" value="F:ADP binding"/>
    <property type="evidence" value="ECO:0007669"/>
    <property type="project" value="InterPro"/>
</dbReference>
<feature type="domain" description="Disease resistance N-terminal" evidence="8">
    <location>
        <begin position="26"/>
        <end position="85"/>
    </location>
</feature>
<dbReference type="EMBL" id="WHWC01000014">
    <property type="protein sequence ID" value="KAG8369858.1"/>
    <property type="molecule type" value="Genomic_DNA"/>
</dbReference>
<dbReference type="InterPro" id="IPR041118">
    <property type="entry name" value="Rx_N"/>
</dbReference>
<evidence type="ECO:0000256" key="4">
    <source>
        <dbReference type="ARBA" id="ARBA00022741"/>
    </source>
</evidence>
<comment type="caution">
    <text evidence="11">The sequence shown here is derived from an EMBL/GenBank/DDBJ whole genome shotgun (WGS) entry which is preliminary data.</text>
</comment>
<keyword evidence="4" id="KW-0547">Nucleotide-binding</keyword>
<dbReference type="InterPro" id="IPR027417">
    <property type="entry name" value="P-loop_NTPase"/>
</dbReference>
<dbReference type="InterPro" id="IPR032675">
    <property type="entry name" value="LRR_dom_sf"/>
</dbReference>
<comment type="similarity">
    <text evidence="1">Belongs to the disease resistance NB-LRR family.</text>
</comment>
<dbReference type="PANTHER" id="PTHR23155">
    <property type="entry name" value="DISEASE RESISTANCE PROTEIN RP"/>
    <property type="match status" value="1"/>
</dbReference>
<dbReference type="Gene3D" id="3.80.10.10">
    <property type="entry name" value="Ribonuclease Inhibitor"/>
    <property type="match status" value="1"/>
</dbReference>
<dbReference type="InterPro" id="IPR055414">
    <property type="entry name" value="LRR_R13L4/SHOC2-like"/>
</dbReference>
<feature type="domain" description="NB-ARC" evidence="7">
    <location>
        <begin position="167"/>
        <end position="336"/>
    </location>
</feature>
<evidence type="ECO:0000256" key="3">
    <source>
        <dbReference type="ARBA" id="ARBA00022737"/>
    </source>
</evidence>
<feature type="domain" description="Disease resistance protein winged helix" evidence="9">
    <location>
        <begin position="429"/>
        <end position="501"/>
    </location>
</feature>
<evidence type="ECO:0000256" key="1">
    <source>
        <dbReference type="ARBA" id="ARBA00008894"/>
    </source>
</evidence>
<dbReference type="Gene3D" id="1.10.10.10">
    <property type="entry name" value="Winged helix-like DNA-binding domain superfamily/Winged helix DNA-binding domain"/>
    <property type="match status" value="1"/>
</dbReference>
<organism evidence="11 12">
    <name type="scientific">Buddleja alternifolia</name>
    <dbReference type="NCBI Taxonomy" id="168488"/>
    <lineage>
        <taxon>Eukaryota</taxon>
        <taxon>Viridiplantae</taxon>
        <taxon>Streptophyta</taxon>
        <taxon>Embryophyta</taxon>
        <taxon>Tracheophyta</taxon>
        <taxon>Spermatophyta</taxon>
        <taxon>Magnoliopsida</taxon>
        <taxon>eudicotyledons</taxon>
        <taxon>Gunneridae</taxon>
        <taxon>Pentapetalae</taxon>
        <taxon>asterids</taxon>
        <taxon>lamiids</taxon>
        <taxon>Lamiales</taxon>
        <taxon>Scrophulariaceae</taxon>
        <taxon>Buddlejeae</taxon>
        <taxon>Buddleja</taxon>
    </lineage>
</organism>
<keyword evidence="12" id="KW-1185">Reference proteome</keyword>
<keyword evidence="3" id="KW-0677">Repeat</keyword>
<dbReference type="InterPro" id="IPR036388">
    <property type="entry name" value="WH-like_DNA-bd_sf"/>
</dbReference>
<dbReference type="Proteomes" id="UP000826271">
    <property type="component" value="Unassembled WGS sequence"/>
</dbReference>
<dbReference type="GO" id="GO:0005524">
    <property type="term" value="F:ATP binding"/>
    <property type="evidence" value="ECO:0007669"/>
    <property type="project" value="UniProtKB-KW"/>
</dbReference>
<evidence type="ECO:0000313" key="11">
    <source>
        <dbReference type="EMBL" id="KAG8369858.1"/>
    </source>
</evidence>
<dbReference type="PANTHER" id="PTHR23155:SF1185">
    <property type="entry name" value="DISEASE RESISTANCE RPP8-LIKE PROTEIN 3-RELATED"/>
    <property type="match status" value="1"/>
</dbReference>
<dbReference type="Pfam" id="PF18052">
    <property type="entry name" value="Rx_N"/>
    <property type="match status" value="1"/>
</dbReference>
<keyword evidence="2" id="KW-0433">Leucine-rich repeat</keyword>
<evidence type="ECO:0000259" key="7">
    <source>
        <dbReference type="Pfam" id="PF00931"/>
    </source>
</evidence>
<gene>
    <name evidence="11" type="ORF">BUALT_Bualt14G0057300</name>
</gene>
<dbReference type="Gene3D" id="1.20.5.4130">
    <property type="match status" value="1"/>
</dbReference>
<dbReference type="SUPFAM" id="SSF52540">
    <property type="entry name" value="P-loop containing nucleoside triphosphate hydrolases"/>
    <property type="match status" value="1"/>
</dbReference>
<dbReference type="Gene3D" id="1.10.8.430">
    <property type="entry name" value="Helical domain of apoptotic protease-activating factors"/>
    <property type="match status" value="1"/>
</dbReference>
<name>A0AAV6WI37_9LAMI</name>
<dbReference type="InterPro" id="IPR058922">
    <property type="entry name" value="WHD_DRP"/>
</dbReference>
<dbReference type="InterPro" id="IPR042197">
    <property type="entry name" value="Apaf_helical"/>
</dbReference>
<dbReference type="Pfam" id="PF23598">
    <property type="entry name" value="LRR_14"/>
    <property type="match status" value="1"/>
</dbReference>
<evidence type="ECO:0000259" key="9">
    <source>
        <dbReference type="Pfam" id="PF23559"/>
    </source>
</evidence>
<dbReference type="InterPro" id="IPR044974">
    <property type="entry name" value="Disease_R_plants"/>
</dbReference>
<evidence type="ECO:0000259" key="10">
    <source>
        <dbReference type="Pfam" id="PF23598"/>
    </source>
</evidence>
<evidence type="ECO:0000259" key="8">
    <source>
        <dbReference type="Pfam" id="PF18052"/>
    </source>
</evidence>
<evidence type="ECO:0000256" key="5">
    <source>
        <dbReference type="ARBA" id="ARBA00022821"/>
    </source>
</evidence>
<dbReference type="SUPFAM" id="SSF52058">
    <property type="entry name" value="L domain-like"/>
    <property type="match status" value="1"/>
</dbReference>
<dbReference type="AlphaFoldDB" id="A0AAV6WI37"/>
<reference evidence="11" key="1">
    <citation type="submission" date="2019-10" db="EMBL/GenBank/DDBJ databases">
        <authorList>
            <person name="Zhang R."/>
            <person name="Pan Y."/>
            <person name="Wang J."/>
            <person name="Ma R."/>
            <person name="Yu S."/>
        </authorList>
    </citation>
    <scope>NUCLEOTIDE SEQUENCE</scope>
    <source>
        <strain evidence="11">LA-IB0</strain>
        <tissue evidence="11">Leaf</tissue>
    </source>
</reference>
<evidence type="ECO:0000256" key="2">
    <source>
        <dbReference type="ARBA" id="ARBA00022614"/>
    </source>
</evidence>
<dbReference type="PRINTS" id="PR00364">
    <property type="entry name" value="DISEASERSIST"/>
</dbReference>
<dbReference type="GO" id="GO:0098542">
    <property type="term" value="P:defense response to other organism"/>
    <property type="evidence" value="ECO:0007669"/>
    <property type="project" value="TreeGrafter"/>
</dbReference>
<proteinExistence type="inferred from homology"/>
<dbReference type="InterPro" id="IPR002182">
    <property type="entry name" value="NB-ARC"/>
</dbReference>
<evidence type="ECO:0000313" key="12">
    <source>
        <dbReference type="Proteomes" id="UP000826271"/>
    </source>
</evidence>
<protein>
    <submittedName>
        <fullName evidence="11">Uncharacterized protein</fullName>
    </submittedName>
</protein>
<dbReference type="Gene3D" id="3.40.50.300">
    <property type="entry name" value="P-loop containing nucleotide triphosphate hydrolases"/>
    <property type="match status" value="1"/>
</dbReference>
<dbReference type="Pfam" id="PF00931">
    <property type="entry name" value="NB-ARC"/>
    <property type="match status" value="1"/>
</dbReference>
<accession>A0AAV6WI37</accession>
<feature type="domain" description="Disease resistance R13L4/SHOC-2-like LRR" evidence="10">
    <location>
        <begin position="580"/>
        <end position="871"/>
    </location>
</feature>
<dbReference type="FunFam" id="1.10.10.10:FF:000322">
    <property type="entry name" value="Probable disease resistance protein At1g63360"/>
    <property type="match status" value="1"/>
</dbReference>
<dbReference type="Pfam" id="PF23559">
    <property type="entry name" value="WHD_DRP"/>
    <property type="match status" value="1"/>
</dbReference>
<sequence>MAEAAIEKIGSWVKYIHYFVMKNRISYIRVRQQLEDLINEIRMLRAFLRDADSKHDASSKRVNNFLRNVTDIIYRIEDVLARFAIPDNSPSVTSLALIDARQITKEIEEIKNKIEYLTRIHRTIDFSDVSTTSSENRIAREIFGDQIVQHYVERPDEMVVLRSYIDQCRVVSICGMAGLGKTTLAQKLYQDFLLGGGGGADDHHQFDAVAWVYVSHKFSRRKVLEDLYEQLNPNHDSSEDNDVVSKMTEAELIHRVREIQQNLKCLVFLDDICSRHDWDTIRDAFPSGETPSKILITTRVRSAAEFVQMKAPGETYVHKLRRLTEDEGCHLFRKMVRLTDVPDFEANEILVQMAKETVNLCEGSPVAIIGFLQFMATKHTLEEWMMVHRRLESFIRKSHEFRGTLQLLSSSYYNLPHELRSCFLYLGHFQEHSRIESEKLYLLWEAEGLIDDRREQTLREVAEGYLVDLADRSMVEVHEDEMSVSTRFKSFQLSKLMRDLCLLKNKELGFFKVVDFERGPQLVPDSLSSLSRNEAYRLAINLDKYEDGYDFPLEDNEKEHIRSLLFSTKENHQGFVWPRKLHRLSDFRYLRILDFNGFDFQVTSLPQGIGKLVHMRYLSFRGCILPELPSSIGNLTCLIILDLRVRPLSKITIPDVMWKLKKLKHLYFPLSFLTRYARKLRLKGLIELETLINFNPGMMNVNDLSQLLKLQYMSLNIGGSVEDIACVTKRMNMDSHGQRLCTCIKISNFDCYTEEKHSVIRSLLASQSLIIFSLEGHFRRLPVFDDISQNIARIELIGSELIDNPMRTLEKLPNLRVLVLNDDAFIGKEMVCSAAGFVELKHLELLNLQKLEKWTVEEGAMPKLSTLAIQSCGKLIMLTEELQFVGRLRQMIVSRVHEELKANLGEVHVLMNESTSKVQNARPNISIDDVDLEQ</sequence>
<keyword evidence="6" id="KW-0067">ATP-binding</keyword>
<evidence type="ECO:0000256" key="6">
    <source>
        <dbReference type="ARBA" id="ARBA00022840"/>
    </source>
</evidence>